<dbReference type="AlphaFoldDB" id="A0A022QYL8"/>
<dbReference type="EMBL" id="KI630752">
    <property type="protein sequence ID" value="EYU33702.1"/>
    <property type="molecule type" value="Genomic_DNA"/>
</dbReference>
<keyword evidence="1" id="KW-1133">Transmembrane helix</keyword>
<keyword evidence="1" id="KW-0472">Membrane</keyword>
<feature type="transmembrane region" description="Helical" evidence="1">
    <location>
        <begin position="12"/>
        <end position="32"/>
    </location>
</feature>
<evidence type="ECO:0000313" key="3">
    <source>
        <dbReference type="Proteomes" id="UP000030748"/>
    </source>
</evidence>
<accession>A0A022QYL8</accession>
<dbReference type="PANTHER" id="PTHR34125">
    <property type="entry name" value="OS01G0762900 PROTEIN"/>
    <property type="match status" value="1"/>
</dbReference>
<sequence>MEIEEKLLKFKFHILFALIFSLFIIFICYLAPSFVDIINYFSPLLVSTALFLVAAVVFDRISPPSPEYPGEKAGEGLLDYVAGELVAGGGVVLVAEEKIDEIVKTE</sequence>
<name>A0A022QYL8_ERYGU</name>
<dbReference type="PANTHER" id="PTHR34125:SF2">
    <property type="entry name" value="TRANSMEMBRANE PROTEIN"/>
    <property type="match status" value="1"/>
</dbReference>
<feature type="transmembrane region" description="Helical" evidence="1">
    <location>
        <begin position="38"/>
        <end position="58"/>
    </location>
</feature>
<reference evidence="2 3" key="1">
    <citation type="journal article" date="2013" name="Proc. Natl. Acad. Sci. U.S.A.">
        <title>Fine-scale variation in meiotic recombination in Mimulus inferred from population shotgun sequencing.</title>
        <authorList>
            <person name="Hellsten U."/>
            <person name="Wright K.M."/>
            <person name="Jenkins J."/>
            <person name="Shu S."/>
            <person name="Yuan Y."/>
            <person name="Wessler S.R."/>
            <person name="Schmutz J."/>
            <person name="Willis J.H."/>
            <person name="Rokhsar D.S."/>
        </authorList>
    </citation>
    <scope>NUCLEOTIDE SEQUENCE [LARGE SCALE GENOMIC DNA]</scope>
    <source>
        <strain evidence="3">cv. DUN x IM62</strain>
    </source>
</reference>
<organism evidence="2 3">
    <name type="scientific">Erythranthe guttata</name>
    <name type="common">Yellow monkey flower</name>
    <name type="synonym">Mimulus guttatus</name>
    <dbReference type="NCBI Taxonomy" id="4155"/>
    <lineage>
        <taxon>Eukaryota</taxon>
        <taxon>Viridiplantae</taxon>
        <taxon>Streptophyta</taxon>
        <taxon>Embryophyta</taxon>
        <taxon>Tracheophyta</taxon>
        <taxon>Spermatophyta</taxon>
        <taxon>Magnoliopsida</taxon>
        <taxon>eudicotyledons</taxon>
        <taxon>Gunneridae</taxon>
        <taxon>Pentapetalae</taxon>
        <taxon>asterids</taxon>
        <taxon>lamiids</taxon>
        <taxon>Lamiales</taxon>
        <taxon>Phrymaceae</taxon>
        <taxon>Erythranthe</taxon>
    </lineage>
</organism>
<dbReference type="Proteomes" id="UP000030748">
    <property type="component" value="Unassembled WGS sequence"/>
</dbReference>
<evidence type="ECO:0000256" key="1">
    <source>
        <dbReference type="SAM" id="Phobius"/>
    </source>
</evidence>
<keyword evidence="3" id="KW-1185">Reference proteome</keyword>
<gene>
    <name evidence="2" type="ORF">MIMGU_mgv1a019209mg</name>
</gene>
<dbReference type="eggNOG" id="ENOG502S4A8">
    <property type="taxonomic scope" value="Eukaryota"/>
</dbReference>
<proteinExistence type="predicted"/>
<keyword evidence="1" id="KW-0812">Transmembrane</keyword>
<protein>
    <submittedName>
        <fullName evidence="2">Uncharacterized protein</fullName>
    </submittedName>
</protein>
<evidence type="ECO:0000313" key="2">
    <source>
        <dbReference type="EMBL" id="EYU33702.1"/>
    </source>
</evidence>